<keyword evidence="2" id="KW-1185">Reference proteome</keyword>
<reference evidence="1 2" key="1">
    <citation type="journal article" date="2019" name="Commun. Biol.">
        <title>The bagworm genome reveals a unique fibroin gene that provides high tensile strength.</title>
        <authorList>
            <person name="Kono N."/>
            <person name="Nakamura H."/>
            <person name="Ohtoshi R."/>
            <person name="Tomita M."/>
            <person name="Numata K."/>
            <person name="Arakawa K."/>
        </authorList>
    </citation>
    <scope>NUCLEOTIDE SEQUENCE [LARGE SCALE GENOMIC DNA]</scope>
</reference>
<name>A0A4C1ZGQ9_EUMVA</name>
<evidence type="ECO:0000313" key="1">
    <source>
        <dbReference type="EMBL" id="GBP85797.1"/>
    </source>
</evidence>
<sequence>MRVLRSRSSRIGIKKRKPTLHYGTRDYKNLMIFVERKAQTNIITSILRAIRVGPRCETERGDMKFKYVPQETDFDEIGIEIRIVHCRARGRRVLRLKYVVETVRRGFAFATLCFGSSTLHLPRSLYFGLRGINMETLSPSTLAKCGSEAADGRCRQCYDDV</sequence>
<dbReference type="Proteomes" id="UP000299102">
    <property type="component" value="Unassembled WGS sequence"/>
</dbReference>
<dbReference type="AlphaFoldDB" id="A0A4C1ZGQ9"/>
<gene>
    <name evidence="1" type="ORF">EVAR_77901_1</name>
</gene>
<comment type="caution">
    <text evidence="1">The sequence shown here is derived from an EMBL/GenBank/DDBJ whole genome shotgun (WGS) entry which is preliminary data.</text>
</comment>
<proteinExistence type="predicted"/>
<organism evidence="1 2">
    <name type="scientific">Eumeta variegata</name>
    <name type="common">Bagworm moth</name>
    <name type="synonym">Eumeta japonica</name>
    <dbReference type="NCBI Taxonomy" id="151549"/>
    <lineage>
        <taxon>Eukaryota</taxon>
        <taxon>Metazoa</taxon>
        <taxon>Ecdysozoa</taxon>
        <taxon>Arthropoda</taxon>
        <taxon>Hexapoda</taxon>
        <taxon>Insecta</taxon>
        <taxon>Pterygota</taxon>
        <taxon>Neoptera</taxon>
        <taxon>Endopterygota</taxon>
        <taxon>Lepidoptera</taxon>
        <taxon>Glossata</taxon>
        <taxon>Ditrysia</taxon>
        <taxon>Tineoidea</taxon>
        <taxon>Psychidae</taxon>
        <taxon>Oiketicinae</taxon>
        <taxon>Eumeta</taxon>
    </lineage>
</organism>
<evidence type="ECO:0000313" key="2">
    <source>
        <dbReference type="Proteomes" id="UP000299102"/>
    </source>
</evidence>
<protein>
    <submittedName>
        <fullName evidence="1">Uncharacterized protein</fullName>
    </submittedName>
</protein>
<accession>A0A4C1ZGQ9</accession>
<dbReference type="EMBL" id="BGZK01001760">
    <property type="protein sequence ID" value="GBP85797.1"/>
    <property type="molecule type" value="Genomic_DNA"/>
</dbReference>